<sequence>MSRDGGSGRVYVGNLPDTCSQKDVETEFKKFGRLVSCELKKNSGGTAFAFLEYEDARDARDAIKQRDGADFLGQRIRVEIPFSVKDEGRGSRRRGPGPPRRGRYLVEVTGLPPSGSWQDLKDHLRDAGECAHADVFRGGVGEVSFYSRSDMEYAIDKFDGSTFRSHEGEKAKIRVRERRSHYRSRSRSRSRSDSRRSHRRSHGRDRERSRRSPYSRGRSADRSREREHKRRSRSESYGRRK</sequence>
<evidence type="ECO:0000256" key="6">
    <source>
        <dbReference type="PROSITE-ProRule" id="PRU00176"/>
    </source>
</evidence>
<evidence type="ECO:0000256" key="3">
    <source>
        <dbReference type="ARBA" id="ARBA00022737"/>
    </source>
</evidence>
<evidence type="ECO:0000256" key="5">
    <source>
        <dbReference type="ARBA" id="ARBA00023242"/>
    </source>
</evidence>
<dbReference type="Pfam" id="PF00076">
    <property type="entry name" value="RRM_1"/>
    <property type="match status" value="2"/>
</dbReference>
<gene>
    <name evidence="9" type="ORF">BcabD6B2_39850</name>
</gene>
<protein>
    <submittedName>
        <fullName evidence="9">Serine/arginine-rich splicing factor 1, putative</fullName>
    </submittedName>
</protein>
<reference evidence="9 10" key="1">
    <citation type="submission" date="2021-06" db="EMBL/GenBank/DDBJ databases">
        <title>Genome sequence of Babesia caballi.</title>
        <authorList>
            <person name="Yamagishi J."/>
            <person name="Kidaka T."/>
            <person name="Ochi A."/>
        </authorList>
    </citation>
    <scope>NUCLEOTIDE SEQUENCE [LARGE SCALE GENOMIC DNA]</scope>
    <source>
        <strain evidence="9">USDA-D6B2</strain>
    </source>
</reference>
<dbReference type="AlphaFoldDB" id="A0AAV4LXW6"/>
<keyword evidence="5" id="KW-0539">Nucleus</keyword>
<proteinExistence type="predicted"/>
<evidence type="ECO:0000313" key="9">
    <source>
        <dbReference type="EMBL" id="GIX64550.1"/>
    </source>
</evidence>
<dbReference type="EMBL" id="BPLF01000003">
    <property type="protein sequence ID" value="GIX64550.1"/>
    <property type="molecule type" value="Genomic_DNA"/>
</dbReference>
<feature type="region of interest" description="Disordered" evidence="7">
    <location>
        <begin position="167"/>
        <end position="241"/>
    </location>
</feature>
<dbReference type="GO" id="GO:0006397">
    <property type="term" value="P:mRNA processing"/>
    <property type="evidence" value="ECO:0007669"/>
    <property type="project" value="UniProtKB-KW"/>
</dbReference>
<dbReference type="InterPro" id="IPR050374">
    <property type="entry name" value="RRT5_SRSF_SR"/>
</dbReference>
<feature type="domain" description="RRM" evidence="8">
    <location>
        <begin position="104"/>
        <end position="178"/>
    </location>
</feature>
<feature type="compositionally biased region" description="Basic residues" evidence="7">
    <location>
        <begin position="91"/>
        <end position="103"/>
    </location>
</feature>
<dbReference type="InterPro" id="IPR035979">
    <property type="entry name" value="RBD_domain_sf"/>
</dbReference>
<dbReference type="GO" id="GO:0005634">
    <property type="term" value="C:nucleus"/>
    <property type="evidence" value="ECO:0007669"/>
    <property type="project" value="UniProtKB-SubCell"/>
</dbReference>
<dbReference type="FunFam" id="3.30.70.330:FF:000623">
    <property type="entry name" value="Splicing factor 1"/>
    <property type="match status" value="1"/>
</dbReference>
<keyword evidence="10" id="KW-1185">Reference proteome</keyword>
<dbReference type="SMART" id="SM00360">
    <property type="entry name" value="RRM"/>
    <property type="match status" value="2"/>
</dbReference>
<dbReference type="PANTHER" id="PTHR23003:SF62">
    <property type="entry name" value="SERINE_ARGININE (SR)-TYPE SHUTTLING MRNA BINDING PROTEIN NPL3"/>
    <property type="match status" value="1"/>
</dbReference>
<dbReference type="Proteomes" id="UP001497744">
    <property type="component" value="Unassembled WGS sequence"/>
</dbReference>
<keyword evidence="4 6" id="KW-0694">RNA-binding</keyword>
<comment type="caution">
    <text evidence="9">The sequence shown here is derived from an EMBL/GenBank/DDBJ whole genome shotgun (WGS) entry which is preliminary data.</text>
</comment>
<keyword evidence="3" id="KW-0677">Repeat</keyword>
<feature type="domain" description="RRM" evidence="8">
    <location>
        <begin position="8"/>
        <end position="83"/>
    </location>
</feature>
<feature type="compositionally biased region" description="Basic residues" evidence="7">
    <location>
        <begin position="175"/>
        <end position="189"/>
    </location>
</feature>
<organism evidence="9 10">
    <name type="scientific">Babesia caballi</name>
    <dbReference type="NCBI Taxonomy" id="5871"/>
    <lineage>
        <taxon>Eukaryota</taxon>
        <taxon>Sar</taxon>
        <taxon>Alveolata</taxon>
        <taxon>Apicomplexa</taxon>
        <taxon>Aconoidasida</taxon>
        <taxon>Piroplasmida</taxon>
        <taxon>Babesiidae</taxon>
        <taxon>Babesia</taxon>
    </lineage>
</organism>
<evidence type="ECO:0000256" key="2">
    <source>
        <dbReference type="ARBA" id="ARBA00022664"/>
    </source>
</evidence>
<evidence type="ECO:0000256" key="1">
    <source>
        <dbReference type="ARBA" id="ARBA00004123"/>
    </source>
</evidence>
<evidence type="ECO:0000256" key="7">
    <source>
        <dbReference type="SAM" id="MobiDB-lite"/>
    </source>
</evidence>
<accession>A0AAV4LXW6</accession>
<comment type="subcellular location">
    <subcellularLocation>
        <location evidence="1">Nucleus</location>
    </subcellularLocation>
</comment>
<evidence type="ECO:0000313" key="10">
    <source>
        <dbReference type="Proteomes" id="UP001497744"/>
    </source>
</evidence>
<name>A0AAV4LXW6_BABCB</name>
<dbReference type="SUPFAM" id="SSF54928">
    <property type="entry name" value="RNA-binding domain, RBD"/>
    <property type="match status" value="1"/>
</dbReference>
<dbReference type="Gene3D" id="3.30.70.330">
    <property type="match status" value="2"/>
</dbReference>
<dbReference type="InterPro" id="IPR000504">
    <property type="entry name" value="RRM_dom"/>
</dbReference>
<dbReference type="PROSITE" id="PS50102">
    <property type="entry name" value="RRM"/>
    <property type="match status" value="2"/>
</dbReference>
<dbReference type="GO" id="GO:0003729">
    <property type="term" value="F:mRNA binding"/>
    <property type="evidence" value="ECO:0007669"/>
    <property type="project" value="TreeGrafter"/>
</dbReference>
<dbReference type="GeneID" id="94196031"/>
<evidence type="ECO:0000259" key="8">
    <source>
        <dbReference type="PROSITE" id="PS50102"/>
    </source>
</evidence>
<dbReference type="GO" id="GO:0005737">
    <property type="term" value="C:cytoplasm"/>
    <property type="evidence" value="ECO:0007669"/>
    <property type="project" value="TreeGrafter"/>
</dbReference>
<dbReference type="InterPro" id="IPR012677">
    <property type="entry name" value="Nucleotide-bd_a/b_plait_sf"/>
</dbReference>
<dbReference type="RefSeq" id="XP_067716619.1">
    <property type="nucleotide sequence ID" value="XM_067860518.1"/>
</dbReference>
<dbReference type="PANTHER" id="PTHR23003">
    <property type="entry name" value="RNA RECOGNITION MOTIF RRM DOMAIN CONTAINING PROTEIN"/>
    <property type="match status" value="1"/>
</dbReference>
<feature type="region of interest" description="Disordered" evidence="7">
    <location>
        <begin position="83"/>
        <end position="103"/>
    </location>
</feature>
<keyword evidence="2" id="KW-0507">mRNA processing</keyword>
<evidence type="ECO:0000256" key="4">
    <source>
        <dbReference type="ARBA" id="ARBA00022884"/>
    </source>
</evidence>